<dbReference type="EC" id="1.2.7.3" evidence="5"/>
<dbReference type="EMBL" id="LO017727">
    <property type="protein sequence ID" value="CRH05823.1"/>
    <property type="molecule type" value="Genomic_DNA"/>
</dbReference>
<dbReference type="CDD" id="cd07034">
    <property type="entry name" value="TPP_PYR_PFOR_IOR-alpha_like"/>
    <property type="match status" value="1"/>
</dbReference>
<name>A0A1S7LHE8_MAGMO</name>
<evidence type="ECO:0000259" key="2">
    <source>
        <dbReference type="Pfam" id="PF01558"/>
    </source>
</evidence>
<evidence type="ECO:0000259" key="3">
    <source>
        <dbReference type="Pfam" id="PF01855"/>
    </source>
</evidence>
<gene>
    <name evidence="5" type="ORF">MAGMO_1639</name>
</gene>
<dbReference type="SUPFAM" id="SSF52518">
    <property type="entry name" value="Thiamin diphosphate-binding fold (THDP-binding)"/>
    <property type="match status" value="1"/>
</dbReference>
<sequence>MEKKDLVIRVAGEGGEGVVSSGDFIAAACARAGLEVYTFKTFPAEIKGGYCLYQVRMSGETIYNQGDTFDVFCAFNGEAYELNKDKLKPGTAFVYDYPGGDFEPDDIPEGVHCYPIPMSKTAKELKSYRSKNMVALGALSVLFNINEDTLIEVLSDKFRPKGEDILDLNLQAFAKGKEMGAAFDKADPYRVADAQDPKDVIIIDGNSAVGLGSIIGGLDFFSAYPITPATEVAKYVSAHLPKRGGDLVQAEDEIASLAQVLGASYAGKKSMTATSGPGLALMSELLGMCTMSETPALVVDVQRGGPSTGLPTKHEQSDLFLAIFGGHGDSPRVVLSVEDVKDCINMTVDSLNIAEKFQTPVILLSDGSLAFSTQTIPRPDPNGYTIEERLKWDGEGEYKRYELTEDNISPMADPGTPGAMHVATGLEHGEDGRPIYTSETHERNHRKRFDKHAAVLDYYENMEVEGVEGDADIGIITWGSTIGVVREAMQRLTKQGLKVKAMYPKLIWPMPVEKYNAFNASCKKVIVPEVNFQGQLSFILRAETDIQPIPYTICGGLPFTPEMIVNRVKEEI</sequence>
<dbReference type="InterPro" id="IPR019752">
    <property type="entry name" value="Pyrv/ketoisovalerate_OxRed_cat"/>
</dbReference>
<protein>
    <submittedName>
        <fullName evidence="5">Putative 2-oxoglutarate synthase subunit A (KorA-like)</fullName>
        <ecNumber evidence="5">1.2.7.3</ecNumber>
    </submittedName>
</protein>
<dbReference type="FunFam" id="3.40.50.970:FF:000022">
    <property type="entry name" value="2-oxoglutarate ferredoxin oxidoreductase alpha subunit"/>
    <property type="match status" value="1"/>
</dbReference>
<organism evidence="5">
    <name type="scientific">Magnetococcus massalia (strain MO-1)</name>
    <dbReference type="NCBI Taxonomy" id="451514"/>
    <lineage>
        <taxon>Bacteria</taxon>
        <taxon>Pseudomonadati</taxon>
        <taxon>Pseudomonadota</taxon>
        <taxon>Magnetococcia</taxon>
        <taxon>Magnetococcales</taxon>
        <taxon>Magnetococcaceae</taxon>
        <taxon>Magnetococcus</taxon>
    </lineage>
</organism>
<dbReference type="InterPro" id="IPR022367">
    <property type="entry name" value="2-oxoacid/accept_OxRdtase_asu"/>
</dbReference>
<dbReference type="PANTHER" id="PTHR32154:SF20">
    <property type="entry name" value="2-OXOGLUTARATE OXIDOREDUCTASE SUBUNIT KORA"/>
    <property type="match status" value="1"/>
</dbReference>
<feature type="domain" description="Pyruvate:ferredoxin oxidoreductase core" evidence="4">
    <location>
        <begin position="471"/>
        <end position="536"/>
    </location>
</feature>
<keyword evidence="1 5" id="KW-0560">Oxidoreductase</keyword>
<evidence type="ECO:0000313" key="5">
    <source>
        <dbReference type="EMBL" id="CRH05823.1"/>
    </source>
</evidence>
<dbReference type="Gene3D" id="3.40.50.920">
    <property type="match status" value="1"/>
</dbReference>
<dbReference type="InterPro" id="IPR033412">
    <property type="entry name" value="PFOR_II"/>
</dbReference>
<dbReference type="SUPFAM" id="SSF52922">
    <property type="entry name" value="TK C-terminal domain-like"/>
    <property type="match status" value="1"/>
</dbReference>
<dbReference type="InterPro" id="IPR002880">
    <property type="entry name" value="Pyrv_Fd/Flavodoxin_OxRdtase_N"/>
</dbReference>
<dbReference type="GO" id="GO:0006979">
    <property type="term" value="P:response to oxidative stress"/>
    <property type="evidence" value="ECO:0007669"/>
    <property type="project" value="TreeGrafter"/>
</dbReference>
<feature type="domain" description="Pyruvate flavodoxin/ferredoxin oxidoreductase pyrimidine binding" evidence="3">
    <location>
        <begin position="214"/>
        <end position="444"/>
    </location>
</feature>
<dbReference type="InterPro" id="IPR050722">
    <property type="entry name" value="Pyruvate:ferred/Flavod_OxRd"/>
</dbReference>
<accession>A0A1S7LHE8</accession>
<dbReference type="GO" id="GO:0047553">
    <property type="term" value="F:2-oxoglutarate synthase activity"/>
    <property type="evidence" value="ECO:0007669"/>
    <property type="project" value="UniProtKB-EC"/>
</dbReference>
<dbReference type="PANTHER" id="PTHR32154">
    <property type="entry name" value="PYRUVATE-FLAVODOXIN OXIDOREDUCTASE-RELATED"/>
    <property type="match status" value="1"/>
</dbReference>
<dbReference type="Gene3D" id="3.40.50.970">
    <property type="match status" value="1"/>
</dbReference>
<dbReference type="Gene3D" id="3.40.920.10">
    <property type="entry name" value="Pyruvate-ferredoxin oxidoreductase, PFOR, domain III"/>
    <property type="match status" value="1"/>
</dbReference>
<proteinExistence type="predicted"/>
<evidence type="ECO:0000256" key="1">
    <source>
        <dbReference type="ARBA" id="ARBA00023002"/>
    </source>
</evidence>
<dbReference type="InterPro" id="IPR029061">
    <property type="entry name" value="THDP-binding"/>
</dbReference>
<dbReference type="Pfam" id="PF01558">
    <property type="entry name" value="POR"/>
    <property type="match status" value="1"/>
</dbReference>
<dbReference type="Pfam" id="PF01855">
    <property type="entry name" value="POR_N"/>
    <property type="match status" value="1"/>
</dbReference>
<dbReference type="AlphaFoldDB" id="A0A1S7LHE8"/>
<dbReference type="InterPro" id="IPR002869">
    <property type="entry name" value="Pyrv_flavodox_OxRed_cen"/>
</dbReference>
<dbReference type="InterPro" id="IPR009014">
    <property type="entry name" value="Transketo_C/PFOR_II"/>
</dbReference>
<feature type="domain" description="Pyruvate/ketoisovalerate oxidoreductase catalytic" evidence="2">
    <location>
        <begin position="14"/>
        <end position="177"/>
    </location>
</feature>
<dbReference type="NCBIfam" id="TIGR03710">
    <property type="entry name" value="OAFO_sf"/>
    <property type="match status" value="1"/>
</dbReference>
<evidence type="ECO:0000259" key="4">
    <source>
        <dbReference type="Pfam" id="PF17147"/>
    </source>
</evidence>
<reference evidence="5" key="1">
    <citation type="submission" date="2015-04" db="EMBL/GenBank/DDBJ databases">
        <authorList>
            <person name="Syromyatnikov M.Y."/>
            <person name="Popov V.N."/>
        </authorList>
    </citation>
    <scope>NUCLEOTIDE SEQUENCE</scope>
    <source>
        <strain evidence="5">MO-1</strain>
    </source>
</reference>
<dbReference type="SUPFAM" id="SSF53323">
    <property type="entry name" value="Pyruvate-ferredoxin oxidoreductase, PFOR, domain III"/>
    <property type="match status" value="1"/>
</dbReference>
<dbReference type="Pfam" id="PF17147">
    <property type="entry name" value="PFOR_II"/>
    <property type="match status" value="1"/>
</dbReference>